<dbReference type="OMA" id="NFEYWKT"/>
<protein>
    <submittedName>
        <fullName evidence="3">Putative glyoxalase family protein</fullName>
    </submittedName>
</protein>
<dbReference type="OrthoDB" id="16820at2759"/>
<organism evidence="3 4">
    <name type="scientific">Botryosphaeria parva (strain UCR-NP2)</name>
    <name type="common">Grapevine canker fungus</name>
    <name type="synonym">Neofusicoccum parvum</name>
    <dbReference type="NCBI Taxonomy" id="1287680"/>
    <lineage>
        <taxon>Eukaryota</taxon>
        <taxon>Fungi</taxon>
        <taxon>Dikarya</taxon>
        <taxon>Ascomycota</taxon>
        <taxon>Pezizomycotina</taxon>
        <taxon>Dothideomycetes</taxon>
        <taxon>Dothideomycetes incertae sedis</taxon>
        <taxon>Botryosphaeriales</taxon>
        <taxon>Botryosphaeriaceae</taxon>
        <taxon>Neofusicoccum</taxon>
    </lineage>
</organism>
<dbReference type="AlphaFoldDB" id="R1EL72"/>
<dbReference type="STRING" id="1287680.R1EL72"/>
<dbReference type="Pfam" id="PF00903">
    <property type="entry name" value="Glyoxalase"/>
    <property type="match status" value="1"/>
</dbReference>
<proteinExistence type="predicted"/>
<dbReference type="SUPFAM" id="SSF54593">
    <property type="entry name" value="Glyoxalase/Bleomycin resistance protein/Dihydroxybiphenyl dioxygenase"/>
    <property type="match status" value="1"/>
</dbReference>
<dbReference type="InterPro" id="IPR051785">
    <property type="entry name" value="MMCE/EMCE_epimerase"/>
</dbReference>
<name>R1EL72_BOTPV</name>
<dbReference type="InterPro" id="IPR004360">
    <property type="entry name" value="Glyas_Fos-R_dOase_dom"/>
</dbReference>
<dbReference type="InterPro" id="IPR029068">
    <property type="entry name" value="Glyas_Bleomycin-R_OHBP_Dase"/>
</dbReference>
<dbReference type="GO" id="GO:0004493">
    <property type="term" value="F:methylmalonyl-CoA epimerase activity"/>
    <property type="evidence" value="ECO:0007669"/>
    <property type="project" value="TreeGrafter"/>
</dbReference>
<dbReference type="PROSITE" id="PS51819">
    <property type="entry name" value="VOC"/>
    <property type="match status" value="1"/>
</dbReference>
<evidence type="ECO:0000313" key="3">
    <source>
        <dbReference type="EMBL" id="EOD48503.1"/>
    </source>
</evidence>
<evidence type="ECO:0000256" key="1">
    <source>
        <dbReference type="ARBA" id="ARBA00022723"/>
    </source>
</evidence>
<dbReference type="Proteomes" id="UP000013521">
    <property type="component" value="Unassembled WGS sequence"/>
</dbReference>
<dbReference type="InterPro" id="IPR037523">
    <property type="entry name" value="VOC_core"/>
</dbReference>
<dbReference type="KEGG" id="npa:UCRNP2_4741"/>
<reference evidence="4" key="1">
    <citation type="journal article" date="2013" name="Genome Announc.">
        <title>Draft genome sequence of Neofusicoccum parvum isolate UCR-NP2, a fungal vascular pathogen associated with grapevine cankers.</title>
        <authorList>
            <person name="Blanco-Ulate B."/>
            <person name="Rolshausen P."/>
            <person name="Cantu D."/>
        </authorList>
    </citation>
    <scope>NUCLEOTIDE SEQUENCE [LARGE SCALE GENOMIC DNA]</scope>
    <source>
        <strain evidence="4">UCR-NP2</strain>
    </source>
</reference>
<evidence type="ECO:0000259" key="2">
    <source>
        <dbReference type="PROSITE" id="PS51819"/>
    </source>
</evidence>
<evidence type="ECO:0000313" key="4">
    <source>
        <dbReference type="Proteomes" id="UP000013521"/>
    </source>
</evidence>
<dbReference type="PANTHER" id="PTHR43048:SF6">
    <property type="entry name" value="BLR8189 PROTEIN"/>
    <property type="match status" value="1"/>
</dbReference>
<dbReference type="GO" id="GO:0046872">
    <property type="term" value="F:metal ion binding"/>
    <property type="evidence" value="ECO:0007669"/>
    <property type="project" value="UniProtKB-KW"/>
</dbReference>
<dbReference type="EMBL" id="KB916201">
    <property type="protein sequence ID" value="EOD48503.1"/>
    <property type="molecule type" value="Genomic_DNA"/>
</dbReference>
<sequence length="169" mass="18373">MASPNLNINHVAISVPDAAKAVEWYTTVLGLRVISPLTVVSSADDLRLTQKIYGPDLREMKIAILAGGNGVGFEIFEFRDPRYSGPERRPAYGPETYSGGGFFHVCFTSAEPEKVLAKALAAGARQVGETIAPGEGETCFYMQDPWGNIVEILSCSFEQLFLKNALSRV</sequence>
<gene>
    <name evidence="3" type="ORF">UCRNP2_4741</name>
</gene>
<dbReference type="HOGENOM" id="CLU_046006_7_0_1"/>
<feature type="domain" description="VOC" evidence="2">
    <location>
        <begin position="7"/>
        <end position="155"/>
    </location>
</feature>
<dbReference type="GO" id="GO:0046491">
    <property type="term" value="P:L-methylmalonyl-CoA metabolic process"/>
    <property type="evidence" value="ECO:0007669"/>
    <property type="project" value="TreeGrafter"/>
</dbReference>
<dbReference type="Gene3D" id="3.10.180.10">
    <property type="entry name" value="2,3-Dihydroxybiphenyl 1,2-Dioxygenase, domain 1"/>
    <property type="match status" value="1"/>
</dbReference>
<dbReference type="PANTHER" id="PTHR43048">
    <property type="entry name" value="METHYLMALONYL-COA EPIMERASE"/>
    <property type="match status" value="1"/>
</dbReference>
<dbReference type="eggNOG" id="ENOG502SU00">
    <property type="taxonomic scope" value="Eukaryota"/>
</dbReference>
<accession>R1EL72</accession>
<keyword evidence="1" id="KW-0479">Metal-binding</keyword>